<dbReference type="Proteomes" id="UP000288794">
    <property type="component" value="Unassembled WGS sequence"/>
</dbReference>
<reference evidence="1 2" key="1">
    <citation type="submission" date="2014-04" db="EMBL/GenBank/DDBJ databases">
        <title>Draft genome sequence of Pantoea beijingensis strain LMG 27579, an emerging pathogen to Pleurotus eryngii with potential industrial application.</title>
        <authorList>
            <person name="Xu F."/>
            <person name="Liu Y."/>
            <person name="Wang S."/>
            <person name="Yin Y."/>
            <person name="Ma Y."/>
            <person name="Zhao S."/>
            <person name="Rong C."/>
        </authorList>
    </citation>
    <scope>NUCLEOTIDE SEQUENCE [LARGE SCALE GENOMIC DNA]</scope>
    <source>
        <strain evidence="1 2">LMG 27579</strain>
    </source>
</reference>
<proteinExistence type="predicted"/>
<evidence type="ECO:0000313" key="2">
    <source>
        <dbReference type="Proteomes" id="UP000288794"/>
    </source>
</evidence>
<sequence length="177" mass="19437">MNLYHFILTLDGVTSQTPGLEDTLFESGCDDALVCFYGQSVYLEFDRESANFRQAVLSAIADIESATINAKVLSVDSILVGLSDIAAAANLSRQAITMLKDGTRGTGDFPSPLQRLKGTSPLWSWASVADWLYRKGKITRELAINAQEMEEINLALQLRTLKAHSNVEALIQQLARD</sequence>
<evidence type="ECO:0008006" key="3">
    <source>
        <dbReference type="Google" id="ProtNLM"/>
    </source>
</evidence>
<gene>
    <name evidence="1" type="ORF">ED28_04530</name>
</gene>
<comment type="caution">
    <text evidence="1">The sequence shown here is derived from an EMBL/GenBank/DDBJ whole genome shotgun (WGS) entry which is preliminary data.</text>
</comment>
<keyword evidence="2" id="KW-1185">Reference proteome</keyword>
<evidence type="ECO:0000313" key="1">
    <source>
        <dbReference type="EMBL" id="RWR03069.1"/>
    </source>
</evidence>
<accession>A0A443IG91</accession>
<name>A0A443IG91_9GAMM</name>
<organism evidence="1 2">
    <name type="scientific">[Pantoea] beijingensis</name>
    <dbReference type="NCBI Taxonomy" id="1324864"/>
    <lineage>
        <taxon>Bacteria</taxon>
        <taxon>Pseudomonadati</taxon>
        <taxon>Pseudomonadota</taxon>
        <taxon>Gammaproteobacteria</taxon>
        <taxon>Enterobacterales</taxon>
        <taxon>Erwiniaceae</taxon>
        <taxon>Erwinia</taxon>
    </lineage>
</organism>
<protein>
    <recommendedName>
        <fullName evidence="3">DNA-binding protein</fullName>
    </recommendedName>
</protein>
<dbReference type="AlphaFoldDB" id="A0A443IG91"/>
<dbReference type="RefSeq" id="WP_128175660.1">
    <property type="nucleotide sequence ID" value="NZ_CP071409.1"/>
</dbReference>
<dbReference type="EMBL" id="JMEE01000004">
    <property type="protein sequence ID" value="RWR03069.1"/>
    <property type="molecule type" value="Genomic_DNA"/>
</dbReference>